<dbReference type="EMBL" id="JARQAJ010000012">
    <property type="protein sequence ID" value="MDT2760676.1"/>
    <property type="molecule type" value="Genomic_DNA"/>
</dbReference>
<proteinExistence type="predicted"/>
<name>A0ABU3FDE0_9ENTE</name>
<protein>
    <submittedName>
        <fullName evidence="1">Uncharacterized protein</fullName>
    </submittedName>
</protein>
<organism evidence="1 2">
    <name type="scientific">Enterococcus xiangfangensis</name>
    <dbReference type="NCBI Taxonomy" id="1296537"/>
    <lineage>
        <taxon>Bacteria</taxon>
        <taxon>Bacillati</taxon>
        <taxon>Bacillota</taxon>
        <taxon>Bacilli</taxon>
        <taxon>Lactobacillales</taxon>
        <taxon>Enterococcaceae</taxon>
        <taxon>Enterococcus</taxon>
    </lineage>
</organism>
<evidence type="ECO:0000313" key="1">
    <source>
        <dbReference type="EMBL" id="MDT2760676.1"/>
    </source>
</evidence>
<accession>A0ABU3FDE0</accession>
<comment type="caution">
    <text evidence="1">The sequence shown here is derived from an EMBL/GenBank/DDBJ whole genome shotgun (WGS) entry which is preliminary data.</text>
</comment>
<dbReference type="RefSeq" id="WP_311830529.1">
    <property type="nucleotide sequence ID" value="NZ_JARQAJ010000012.1"/>
</dbReference>
<evidence type="ECO:0000313" key="2">
    <source>
        <dbReference type="Proteomes" id="UP001181046"/>
    </source>
</evidence>
<reference evidence="1" key="1">
    <citation type="submission" date="2023-03" db="EMBL/GenBank/DDBJ databases">
        <authorList>
            <person name="Shen W."/>
            <person name="Cai J."/>
        </authorList>
    </citation>
    <scope>NUCLEOTIDE SEQUENCE</scope>
    <source>
        <strain evidence="1">P66-3</strain>
    </source>
</reference>
<gene>
    <name evidence="1" type="ORF">P7H27_13030</name>
</gene>
<keyword evidence="2" id="KW-1185">Reference proteome</keyword>
<sequence length="110" mass="12802">MKKIVWIISINADGVYPFGYVGITVSPKVALHPKQFQKKLKASFEPEYDLEFVSYNLVTPKTPIGDFIVYNERDSKYLDEDTKRKGIEIPFLLFYEGEVEKIKNYIESQT</sequence>
<dbReference type="Proteomes" id="UP001181046">
    <property type="component" value="Unassembled WGS sequence"/>
</dbReference>